<dbReference type="NCBIfam" id="TIGR01930">
    <property type="entry name" value="AcCoA-C-Actrans"/>
    <property type="match status" value="1"/>
</dbReference>
<proteinExistence type="inferred from homology"/>
<dbReference type="EMBL" id="JANWOI010000002">
    <property type="protein sequence ID" value="MDA5193522.1"/>
    <property type="molecule type" value="Genomic_DNA"/>
</dbReference>
<protein>
    <submittedName>
        <fullName evidence="7">Acetyl-CoA C-acyltransferase</fullName>
        <ecNumber evidence="7">2.3.1.16</ecNumber>
    </submittedName>
</protein>
<evidence type="ECO:0000313" key="8">
    <source>
        <dbReference type="Proteomes" id="UP001141619"/>
    </source>
</evidence>
<dbReference type="InterPro" id="IPR002155">
    <property type="entry name" value="Thiolase"/>
</dbReference>
<dbReference type="RefSeq" id="WP_274943224.1">
    <property type="nucleotide sequence ID" value="NZ_JANWOI010000002.1"/>
</dbReference>
<dbReference type="Pfam" id="PF00108">
    <property type="entry name" value="Thiolase_N"/>
    <property type="match status" value="1"/>
</dbReference>
<dbReference type="PANTHER" id="PTHR43365:SF1">
    <property type="entry name" value="ACETYL-COA C-ACYLTRANSFERASE"/>
    <property type="match status" value="1"/>
</dbReference>
<dbReference type="GO" id="GO:0003988">
    <property type="term" value="F:acetyl-CoA C-acyltransferase activity"/>
    <property type="evidence" value="ECO:0007669"/>
    <property type="project" value="UniProtKB-EC"/>
</dbReference>
<dbReference type="CDD" id="cd00751">
    <property type="entry name" value="thiolase"/>
    <property type="match status" value="1"/>
</dbReference>
<sequence>MRETYIYDAVRTPRGKGKDGGSLTGVAPAELVRQLVQALESRQGAGVRDIDHLTLGCVGQIGAQGGHIGLVSRLHSGLPETATVWTLNNYCVSGLSAAMSGADKIAAGSADFVMAGGVESMSQVPFMADRASYYTDPEFSASLRYLPVVLSADVLAQREDVSRETLDEIALVSHQRAARAQTENIAQQSLVPVQDAAGNVLLARDEYVRGNISREALAAFEPAFAALSSIYAPVLKATLGLDAVDHRHTVTHAPGIADGAGLAILGTRDAGEARGLKPRAHIVARSEAAGDPVLSLTSGRVAMERALAKAGLTLADMDVIEYMEAFAVVPALFYRDYKVDRDKVNITGGHVAKGHPLGASGAILLSTLLDVMDERDAEYGLLVAHAASGIGSAVILRRER</sequence>
<dbReference type="Gene3D" id="3.40.47.10">
    <property type="match status" value="2"/>
</dbReference>
<accession>A0A9X3TY54</accession>
<dbReference type="InterPro" id="IPR020613">
    <property type="entry name" value="Thiolase_CS"/>
</dbReference>
<dbReference type="Proteomes" id="UP001141619">
    <property type="component" value="Unassembled WGS sequence"/>
</dbReference>
<dbReference type="PIRSF" id="PIRSF000429">
    <property type="entry name" value="Ac-CoA_Ac_transf"/>
    <property type="match status" value="1"/>
</dbReference>
<dbReference type="EC" id="2.3.1.16" evidence="7"/>
<dbReference type="PROSITE" id="PS00737">
    <property type="entry name" value="THIOLASE_2"/>
    <property type="match status" value="1"/>
</dbReference>
<name>A0A9X3TY54_9PROT</name>
<keyword evidence="3 4" id="KW-0012">Acyltransferase</keyword>
<evidence type="ECO:0000256" key="4">
    <source>
        <dbReference type="RuleBase" id="RU003557"/>
    </source>
</evidence>
<dbReference type="SUPFAM" id="SSF53901">
    <property type="entry name" value="Thiolase-like"/>
    <property type="match status" value="2"/>
</dbReference>
<evidence type="ECO:0000256" key="3">
    <source>
        <dbReference type="ARBA" id="ARBA00023315"/>
    </source>
</evidence>
<dbReference type="AlphaFoldDB" id="A0A9X3TY54"/>
<keyword evidence="2 4" id="KW-0808">Transferase</keyword>
<dbReference type="PANTHER" id="PTHR43365">
    <property type="entry name" value="BLR7806 PROTEIN"/>
    <property type="match status" value="1"/>
</dbReference>
<evidence type="ECO:0000256" key="1">
    <source>
        <dbReference type="ARBA" id="ARBA00010982"/>
    </source>
</evidence>
<evidence type="ECO:0000259" key="5">
    <source>
        <dbReference type="Pfam" id="PF00108"/>
    </source>
</evidence>
<comment type="similarity">
    <text evidence="1 4">Belongs to the thiolase-like superfamily. Thiolase family.</text>
</comment>
<feature type="domain" description="Thiolase C-terminal" evidence="6">
    <location>
        <begin position="276"/>
        <end position="397"/>
    </location>
</feature>
<dbReference type="InterPro" id="IPR020616">
    <property type="entry name" value="Thiolase_N"/>
</dbReference>
<dbReference type="Pfam" id="PF02803">
    <property type="entry name" value="Thiolase_C"/>
    <property type="match status" value="1"/>
</dbReference>
<reference evidence="7" key="1">
    <citation type="submission" date="2022-08" db="EMBL/GenBank/DDBJ databases">
        <authorList>
            <person name="Vandamme P."/>
            <person name="Hettiarachchi A."/>
            <person name="Peeters C."/>
            <person name="Cnockaert M."/>
            <person name="Carlier A."/>
        </authorList>
    </citation>
    <scope>NUCLEOTIDE SEQUENCE</scope>
    <source>
        <strain evidence="7">LMG 31809</strain>
    </source>
</reference>
<gene>
    <name evidence="7" type="ORF">NYP16_06085</name>
</gene>
<keyword evidence="8" id="KW-1185">Reference proteome</keyword>
<organism evidence="7 8">
    <name type="scientific">Govanella unica</name>
    <dbReference type="NCBI Taxonomy" id="2975056"/>
    <lineage>
        <taxon>Bacteria</taxon>
        <taxon>Pseudomonadati</taxon>
        <taxon>Pseudomonadota</taxon>
        <taxon>Alphaproteobacteria</taxon>
        <taxon>Emcibacterales</taxon>
        <taxon>Govanellaceae</taxon>
        <taxon>Govanella</taxon>
    </lineage>
</organism>
<evidence type="ECO:0000313" key="7">
    <source>
        <dbReference type="EMBL" id="MDA5193522.1"/>
    </source>
</evidence>
<feature type="domain" description="Thiolase N-terminal" evidence="5">
    <location>
        <begin position="5"/>
        <end position="229"/>
    </location>
</feature>
<evidence type="ECO:0000259" key="6">
    <source>
        <dbReference type="Pfam" id="PF02803"/>
    </source>
</evidence>
<dbReference type="InterPro" id="IPR016039">
    <property type="entry name" value="Thiolase-like"/>
</dbReference>
<reference evidence="7" key="2">
    <citation type="journal article" date="2023" name="Syst. Appl. Microbiol.">
        <title>Govania unica gen. nov., sp. nov., a rare biosphere bacterium that represents a novel family in the class Alphaproteobacteria.</title>
        <authorList>
            <person name="Vandamme P."/>
            <person name="Peeters C."/>
            <person name="Hettiarachchi A."/>
            <person name="Cnockaert M."/>
            <person name="Carlier A."/>
        </authorList>
    </citation>
    <scope>NUCLEOTIDE SEQUENCE</scope>
    <source>
        <strain evidence="7">LMG 31809</strain>
    </source>
</reference>
<dbReference type="InterPro" id="IPR020617">
    <property type="entry name" value="Thiolase_C"/>
</dbReference>
<comment type="caution">
    <text evidence="7">The sequence shown here is derived from an EMBL/GenBank/DDBJ whole genome shotgun (WGS) entry which is preliminary data.</text>
</comment>
<evidence type="ECO:0000256" key="2">
    <source>
        <dbReference type="ARBA" id="ARBA00022679"/>
    </source>
</evidence>